<evidence type="ECO:0000256" key="3">
    <source>
        <dbReference type="ARBA" id="ARBA00022558"/>
    </source>
</evidence>
<dbReference type="RefSeq" id="WP_201176574.1">
    <property type="nucleotide sequence ID" value="NZ_JAEPWM010000011.1"/>
</dbReference>
<dbReference type="GO" id="GO:0046872">
    <property type="term" value="F:metal ion binding"/>
    <property type="evidence" value="ECO:0007669"/>
    <property type="project" value="UniProtKB-KW"/>
</dbReference>
<dbReference type="InterPro" id="IPR018391">
    <property type="entry name" value="PQQ_b-propeller_rpt"/>
</dbReference>
<dbReference type="AlphaFoldDB" id="A0A934WPP5"/>
<comment type="subcellular location">
    <subcellularLocation>
        <location evidence="1">Fimbrium</location>
    </subcellularLocation>
</comment>
<keyword evidence="4" id="KW-0479">Metal-binding</keyword>
<evidence type="ECO:0000259" key="7">
    <source>
        <dbReference type="Pfam" id="PF05567"/>
    </source>
</evidence>
<dbReference type="InterPro" id="IPR008707">
    <property type="entry name" value="B-propeller_PilY1"/>
</dbReference>
<keyword evidence="9" id="KW-1185">Reference proteome</keyword>
<dbReference type="Gene3D" id="2.130.10.10">
    <property type="entry name" value="YVTN repeat-like/Quinoprotein amine dehydrogenase"/>
    <property type="match status" value="1"/>
</dbReference>
<dbReference type="EMBL" id="JAEPWM010000011">
    <property type="protein sequence ID" value="MBK6008751.1"/>
    <property type="molecule type" value="Genomic_DNA"/>
</dbReference>
<comment type="similarity">
    <text evidence="2">Belongs to the PilY1 family.</text>
</comment>
<accession>A0A934WPP5</accession>
<dbReference type="Proteomes" id="UP000630528">
    <property type="component" value="Unassembled WGS sequence"/>
</dbReference>
<proteinExistence type="inferred from homology"/>
<feature type="domain" description="PilY1 beta-propeller" evidence="7">
    <location>
        <begin position="732"/>
        <end position="893"/>
    </location>
</feature>
<dbReference type="GO" id="GO:0009289">
    <property type="term" value="C:pilus"/>
    <property type="evidence" value="ECO:0007669"/>
    <property type="project" value="UniProtKB-SubCell"/>
</dbReference>
<gene>
    <name evidence="8" type="ORF">JJB11_21850</name>
</gene>
<dbReference type="SUPFAM" id="SSF50998">
    <property type="entry name" value="Quinoprotein alcohol dehydrogenase-like"/>
    <property type="match status" value="1"/>
</dbReference>
<keyword evidence="3" id="KW-1029">Fimbrium biogenesis</keyword>
<evidence type="ECO:0000256" key="6">
    <source>
        <dbReference type="ARBA" id="ARBA00023263"/>
    </source>
</evidence>
<dbReference type="InterPro" id="IPR015943">
    <property type="entry name" value="WD40/YVTN_repeat-like_dom_sf"/>
</dbReference>
<evidence type="ECO:0000256" key="2">
    <source>
        <dbReference type="ARBA" id="ARBA00008387"/>
    </source>
</evidence>
<dbReference type="Pfam" id="PF05567">
    <property type="entry name" value="T4P_PilY1"/>
    <property type="match status" value="1"/>
</dbReference>
<sequence>MLLAATSVLAVGATAVNITQGPIVTVGQAKPNVIFGMDDSASMDSEVLMNTDDGLIWYNAATPNGWSSGAWSFTGSQEMSYLFPNGCAPNGGGTSTGARTLCDNSAWYAVPPTTQFAAARSSDYNPLYYNPLITYRPWSPAVVGGSAVTYANANPTAALSHPALSGSVTMNLQATVNSQATNWTFNMQPGMTIPVGGQYFSSNKWNTVNGSAKTVSTGQTYTAAIPYWPASYWVKQACSTNGTTCVAAPDGATLQLYQIGCTASAVSSSSTTGCFTAGTTYPGGRTQAAELQNFANWFQYYRKRRLMLGASMGSVLESLHGMNLGVMAFSNRVVPTMYDTDSTTPAQNGQQVAGLFYTNAATLYSTPTRETLDAIGQAYMNKTANIIKYACQRNAAFIVTDGFSDTTAVYPKGDSTWDMTKYGTGTPYATTPRGLLADNALYYYTNNVRTDITPTGRVPAATESLDPAADKNNNLHMNTYAITLGARGSLWPANTNAYTMAPAPTWKSNIVSHSPDAIDDLWHATINGRGSMFLATTPTETATNIQQGLTQILRLSGSQSGVTYSTVNLRTGDSYAFAGSYKAIGWSGDVEKFTVDPTTGSLANTSSWSANTVLQAMDYTTRKLVTFSGGAGAPFNTTSTGQTASVVNYLRGDRTNEGSTYRMRTGLMGAVINAEAAVSAKDGVVFATSNEGFVHTLDVATGQELWGYAPSFGLSTMGASSAPAWVFTTVLDGTPVLGSAGGKKILVGGRGTAGVGYYALDVTNPKTNATEADVAKRVLWEFPNSSTSTTVTNTLGVSIGRPVVVHTKNWGDVVLVTSGYNTNGDGKGRLFVLDALTGAVQATIATTAGSSGTGDSGLGQVSAWQEADNSVQYVYGGDILGNLWRFDLVNSTVLKLAILTNKTGVTLPITDAPELSSVGARRMLFVGTGMLLGSTDLDDTKTYSFFGIWDNNSTTAVARSQLATRSVTVNPDGTRSVSGTSVNWTNQVGWVVDLPAGEKVNTDPAVAYGAIAFTANSASATGCTTSSALYLASTSDGLQLPDSAFMTTPYFGMAYSSTLSSQPAVARTSNGKIVLTVRQSDGTTNSRLLNLQGSVPAQKTAWREILR</sequence>
<name>A0A934WPP5_9BURK</name>
<comment type="caution">
    <text evidence="8">The sequence shown here is derived from an EMBL/GenBank/DDBJ whole genome shotgun (WGS) entry which is preliminary data.</text>
</comment>
<evidence type="ECO:0000313" key="8">
    <source>
        <dbReference type="EMBL" id="MBK6008751.1"/>
    </source>
</evidence>
<evidence type="ECO:0000256" key="5">
    <source>
        <dbReference type="ARBA" id="ARBA00022837"/>
    </source>
</evidence>
<evidence type="ECO:0000313" key="9">
    <source>
        <dbReference type="Proteomes" id="UP000630528"/>
    </source>
</evidence>
<reference evidence="8" key="1">
    <citation type="journal article" date="2012" name="J. Microbiol. Biotechnol.">
        <title>Ramlibacter ginsenosidimutans sp. nov., with ginsenoside-converting activity.</title>
        <authorList>
            <person name="Wang L."/>
            <person name="An D.S."/>
            <person name="Kim S.G."/>
            <person name="Jin F.X."/>
            <person name="Kim S.C."/>
            <person name="Lee S.T."/>
            <person name="Im W.T."/>
        </authorList>
    </citation>
    <scope>NUCLEOTIDE SEQUENCE</scope>
    <source>
        <strain evidence="8">KACC 17527</strain>
    </source>
</reference>
<dbReference type="InterPro" id="IPR011047">
    <property type="entry name" value="Quinoprotein_ADH-like_sf"/>
</dbReference>
<keyword evidence="5" id="KW-0106">Calcium</keyword>
<protein>
    <submittedName>
        <fullName evidence="8">Pyrrolo-quinoline quinone</fullName>
    </submittedName>
</protein>
<reference evidence="8" key="2">
    <citation type="submission" date="2021-01" db="EMBL/GenBank/DDBJ databases">
        <authorList>
            <person name="Kang M."/>
        </authorList>
    </citation>
    <scope>NUCLEOTIDE SEQUENCE</scope>
    <source>
        <strain evidence="8">KACC 17527</strain>
    </source>
</reference>
<evidence type="ECO:0000256" key="4">
    <source>
        <dbReference type="ARBA" id="ARBA00022723"/>
    </source>
</evidence>
<organism evidence="8 9">
    <name type="scientific">Ramlibacter ginsenosidimutans</name>
    <dbReference type="NCBI Taxonomy" id="502333"/>
    <lineage>
        <taxon>Bacteria</taxon>
        <taxon>Pseudomonadati</taxon>
        <taxon>Pseudomonadota</taxon>
        <taxon>Betaproteobacteria</taxon>
        <taxon>Burkholderiales</taxon>
        <taxon>Comamonadaceae</taxon>
        <taxon>Ramlibacter</taxon>
    </lineage>
</organism>
<dbReference type="SMART" id="SM00564">
    <property type="entry name" value="PQQ"/>
    <property type="match status" value="2"/>
</dbReference>
<keyword evidence="6" id="KW-0281">Fimbrium</keyword>
<evidence type="ECO:0000256" key="1">
    <source>
        <dbReference type="ARBA" id="ARBA00004561"/>
    </source>
</evidence>